<feature type="region of interest" description="Disordered" evidence="1">
    <location>
        <begin position="234"/>
        <end position="253"/>
    </location>
</feature>
<dbReference type="RefSeq" id="XP_033812023.1">
    <property type="nucleotide sequence ID" value="XM_033956132.1"/>
</dbReference>
<dbReference type="GeneID" id="117365592"/>
<evidence type="ECO:0000256" key="3">
    <source>
        <dbReference type="SAM" id="SignalP"/>
    </source>
</evidence>
<reference evidence="5 6" key="1">
    <citation type="submission" date="2025-04" db="UniProtKB">
        <authorList>
            <consortium name="RefSeq"/>
        </authorList>
    </citation>
    <scope>IDENTIFICATION</scope>
</reference>
<evidence type="ECO:0000313" key="6">
    <source>
        <dbReference type="RefSeq" id="XP_033812024.1"/>
    </source>
</evidence>
<sequence length="414" mass="45440">MTVIRITLLLVFLCLPQVLSYTLSTMKTSILSSSQNTLDSSKTELDFYTSTENSPTKAYSLHNSGDLNEEITAVDSTSAVTMILKTPVGDISTWKSMIEFEEAKVSKRENITTTENQRTTVKIDLVEEATATAKVSSELTTGHIDLVEEATATAKVSSELTTGHIDLVEEATATAKVSYEPTTEHIDLVEEATATAKVSYEPTTEYIDLVEEATATPKVSYEPTREHIDLVEEATAPANRSSEPTTENQATTKHIDLVESVTASANGSSKLATISSDQSLITSSAFNNSHMGEVDSDMTLETTMIYRTESPSEKPSTYSSMGPCLMAIFILAFLATLFIVCTIVLFTKLTFRKKDHRLHQENSTEMMCISTLLQDNEPAAEQSKVKPKRMKTFGSNAHDSDEDNMTLNSFMPDH</sequence>
<feature type="compositionally biased region" description="Polar residues" evidence="1">
    <location>
        <begin position="238"/>
        <end position="252"/>
    </location>
</feature>
<feature type="region of interest" description="Disordered" evidence="1">
    <location>
        <begin position="378"/>
        <end position="414"/>
    </location>
</feature>
<dbReference type="OrthoDB" id="8927116at2759"/>
<organism evidence="4 6">
    <name type="scientific">Geotrypetes seraphini</name>
    <name type="common">Gaboon caecilian</name>
    <name type="synonym">Caecilia seraphini</name>
    <dbReference type="NCBI Taxonomy" id="260995"/>
    <lineage>
        <taxon>Eukaryota</taxon>
        <taxon>Metazoa</taxon>
        <taxon>Chordata</taxon>
        <taxon>Craniata</taxon>
        <taxon>Vertebrata</taxon>
        <taxon>Euteleostomi</taxon>
        <taxon>Amphibia</taxon>
        <taxon>Gymnophiona</taxon>
        <taxon>Geotrypetes</taxon>
    </lineage>
</organism>
<keyword evidence="4" id="KW-1185">Reference proteome</keyword>
<dbReference type="RefSeq" id="XP_033812024.1">
    <property type="nucleotide sequence ID" value="XM_033956133.1"/>
</dbReference>
<keyword evidence="2" id="KW-0472">Membrane</keyword>
<dbReference type="Proteomes" id="UP000515159">
    <property type="component" value="Chromosome 8"/>
</dbReference>
<evidence type="ECO:0000313" key="5">
    <source>
        <dbReference type="RefSeq" id="XP_033812023.1"/>
    </source>
</evidence>
<dbReference type="PANTHER" id="PTHR17384:SF7">
    <property type="entry name" value="P-SELECTIN GLYCOPROTEIN LIGAND 1"/>
    <property type="match status" value="1"/>
</dbReference>
<keyword evidence="3" id="KW-0732">Signal</keyword>
<feature type="signal peptide" evidence="3">
    <location>
        <begin position="1"/>
        <end position="20"/>
    </location>
</feature>
<protein>
    <submittedName>
        <fullName evidence="5 6">P-selectin glycoprotein ligand 1</fullName>
    </submittedName>
</protein>
<evidence type="ECO:0000256" key="2">
    <source>
        <dbReference type="SAM" id="Phobius"/>
    </source>
</evidence>
<name>A0A6P8S2J2_GEOSA</name>
<keyword evidence="2" id="KW-0812">Transmembrane</keyword>
<feature type="chain" id="PRO_5044654181" evidence="3">
    <location>
        <begin position="21"/>
        <end position="414"/>
    </location>
</feature>
<gene>
    <name evidence="5 6" type="primary">SELPLG</name>
</gene>
<evidence type="ECO:0000313" key="4">
    <source>
        <dbReference type="Proteomes" id="UP000515159"/>
    </source>
</evidence>
<accession>A0A6P8S2J2</accession>
<dbReference type="GO" id="GO:0005886">
    <property type="term" value="C:plasma membrane"/>
    <property type="evidence" value="ECO:0007669"/>
    <property type="project" value="TreeGrafter"/>
</dbReference>
<dbReference type="AlphaFoldDB" id="A0A6P8S2J2"/>
<dbReference type="InterPro" id="IPR026195">
    <property type="entry name" value="PSGL-1"/>
</dbReference>
<feature type="transmembrane region" description="Helical" evidence="2">
    <location>
        <begin position="325"/>
        <end position="347"/>
    </location>
</feature>
<proteinExistence type="predicted"/>
<dbReference type="GO" id="GO:0050901">
    <property type="term" value="P:leukocyte tethering or rolling"/>
    <property type="evidence" value="ECO:0007669"/>
    <property type="project" value="TreeGrafter"/>
</dbReference>
<feature type="compositionally biased region" description="Polar residues" evidence="1">
    <location>
        <begin position="405"/>
        <end position="414"/>
    </location>
</feature>
<keyword evidence="2" id="KW-1133">Transmembrane helix</keyword>
<dbReference type="PANTHER" id="PTHR17384">
    <property type="entry name" value="P-SELECTIN GLYCOPROTEIN LIGAND-1"/>
    <property type="match status" value="1"/>
</dbReference>
<dbReference type="KEGG" id="gsh:117365592"/>
<dbReference type="CTD" id="6404"/>
<evidence type="ECO:0000256" key="1">
    <source>
        <dbReference type="SAM" id="MobiDB-lite"/>
    </source>
</evidence>